<dbReference type="Proteomes" id="UP000807342">
    <property type="component" value="Unassembled WGS sequence"/>
</dbReference>
<organism evidence="1 2">
    <name type="scientific">Macrolepiota fuliginosa MF-IS2</name>
    <dbReference type="NCBI Taxonomy" id="1400762"/>
    <lineage>
        <taxon>Eukaryota</taxon>
        <taxon>Fungi</taxon>
        <taxon>Dikarya</taxon>
        <taxon>Basidiomycota</taxon>
        <taxon>Agaricomycotina</taxon>
        <taxon>Agaricomycetes</taxon>
        <taxon>Agaricomycetidae</taxon>
        <taxon>Agaricales</taxon>
        <taxon>Agaricineae</taxon>
        <taxon>Agaricaceae</taxon>
        <taxon>Macrolepiota</taxon>
    </lineage>
</organism>
<protein>
    <submittedName>
        <fullName evidence="1">Uncharacterized protein</fullName>
    </submittedName>
</protein>
<dbReference type="AlphaFoldDB" id="A0A9P5X1I2"/>
<comment type="caution">
    <text evidence="1">The sequence shown here is derived from an EMBL/GenBank/DDBJ whole genome shotgun (WGS) entry which is preliminary data.</text>
</comment>
<accession>A0A9P5X1I2</accession>
<dbReference type="OrthoDB" id="10605046at2759"/>
<dbReference type="EMBL" id="MU152027">
    <property type="protein sequence ID" value="KAF9441166.1"/>
    <property type="molecule type" value="Genomic_DNA"/>
</dbReference>
<keyword evidence="2" id="KW-1185">Reference proteome</keyword>
<reference evidence="1" key="1">
    <citation type="submission" date="2020-11" db="EMBL/GenBank/DDBJ databases">
        <authorList>
            <consortium name="DOE Joint Genome Institute"/>
            <person name="Ahrendt S."/>
            <person name="Riley R."/>
            <person name="Andreopoulos W."/>
            <person name="Labutti K."/>
            <person name="Pangilinan J."/>
            <person name="Ruiz-Duenas F.J."/>
            <person name="Barrasa J.M."/>
            <person name="Sanchez-Garcia M."/>
            <person name="Camarero S."/>
            <person name="Miyauchi S."/>
            <person name="Serrano A."/>
            <person name="Linde D."/>
            <person name="Babiker R."/>
            <person name="Drula E."/>
            <person name="Ayuso-Fernandez I."/>
            <person name="Pacheco R."/>
            <person name="Padilla G."/>
            <person name="Ferreira P."/>
            <person name="Barriuso J."/>
            <person name="Kellner H."/>
            <person name="Castanera R."/>
            <person name="Alfaro M."/>
            <person name="Ramirez L."/>
            <person name="Pisabarro A.G."/>
            <person name="Kuo A."/>
            <person name="Tritt A."/>
            <person name="Lipzen A."/>
            <person name="He G."/>
            <person name="Yan M."/>
            <person name="Ng V."/>
            <person name="Cullen D."/>
            <person name="Martin F."/>
            <person name="Rosso M.-N."/>
            <person name="Henrissat B."/>
            <person name="Hibbett D."/>
            <person name="Martinez A.T."/>
            <person name="Grigoriev I.V."/>
        </authorList>
    </citation>
    <scope>NUCLEOTIDE SEQUENCE</scope>
    <source>
        <strain evidence="1">MF-IS2</strain>
    </source>
</reference>
<name>A0A9P5X1I2_9AGAR</name>
<proteinExistence type="predicted"/>
<evidence type="ECO:0000313" key="1">
    <source>
        <dbReference type="EMBL" id="KAF9441166.1"/>
    </source>
</evidence>
<gene>
    <name evidence="1" type="ORF">P691DRAFT_766631</name>
</gene>
<evidence type="ECO:0000313" key="2">
    <source>
        <dbReference type="Proteomes" id="UP000807342"/>
    </source>
</evidence>
<sequence length="343" mass="39210">MLCWLGTYAAGGHGVGAMLQGNLLSLSEIQFRAVCNQLSAVLHFDDRSDTFDLTQFGDNGRPFQRATSALTEQLTGHVRGGLGGSIYFYHKSFSDFLMDSTRSGTFCVMSLAMTNAHFKNDLGRLLEYDESYCFHEPELFLAPGVPGSAPSLSWPHTNGLVNSMLKACVYDWVSSSCFEFIRHPGVEPQLMRHFGRADFRKAQENMTVVFAEHSALLGSWSWGYRGKCKYIRGTCLFRTLLSTFQTFDVVGFNAMIKRFQKYGIIQPYHPNFTSRFKSLVPKKFQDKYISGLYRIGHGPKSCFWYWEINFEAGYYREFMSPDLAEGRRIYEEERFDLWDGEDA</sequence>